<organism evidence="1 2">
    <name type="scientific">Legionella maioricensis</name>
    <dbReference type="NCBI Taxonomy" id="2896528"/>
    <lineage>
        <taxon>Bacteria</taxon>
        <taxon>Pseudomonadati</taxon>
        <taxon>Pseudomonadota</taxon>
        <taxon>Gammaproteobacteria</taxon>
        <taxon>Legionellales</taxon>
        <taxon>Legionellaceae</taxon>
        <taxon>Legionella</taxon>
    </lineage>
</organism>
<sequence>MDLWVMGAKRQACKTNQLVLGIICNLLKHGVPIEEINQHVGWVILTQQKSNSLPTQWSIIEHFGPIVYNAATITIKSTPCHLKAKF</sequence>
<reference evidence="1" key="1">
    <citation type="submission" date="2021-11" db="EMBL/GenBank/DDBJ databases">
        <title>Legionella maioricencis sp. nov., a new species isolated from hot water samples in Mallorca.</title>
        <authorList>
            <person name="Crespi S."/>
            <person name="Drasar V."/>
            <person name="Salva-Serra F."/>
            <person name="Jaen-Luchoro D."/>
            <person name="Pineiro-Iglesias B."/>
            <person name="Aliaga F."/>
            <person name="Fernandez-Juarez V."/>
            <person name="Coll G."/>
            <person name="Moore E.R.B."/>
            <person name="Bennasar-Figueras A."/>
        </authorList>
    </citation>
    <scope>NUCLEOTIDE SEQUENCE</scope>
    <source>
        <strain evidence="1">HCPI-6</strain>
    </source>
</reference>
<protein>
    <submittedName>
        <fullName evidence="1">Uncharacterized protein</fullName>
    </submittedName>
</protein>
<dbReference type="EMBL" id="JAJKBJ010000002">
    <property type="protein sequence ID" value="MCL9683146.1"/>
    <property type="molecule type" value="Genomic_DNA"/>
</dbReference>
<evidence type="ECO:0000313" key="1">
    <source>
        <dbReference type="EMBL" id="MCL9683146.1"/>
    </source>
</evidence>
<accession>A0A9X2CYM1</accession>
<name>A0A9X2CYM1_9GAMM</name>
<dbReference type="Proteomes" id="UP001139721">
    <property type="component" value="Unassembled WGS sequence"/>
</dbReference>
<evidence type="ECO:0000313" key="2">
    <source>
        <dbReference type="Proteomes" id="UP001139721"/>
    </source>
</evidence>
<gene>
    <name evidence="1" type="ORF">LOX96_03480</name>
</gene>
<dbReference type="RefSeq" id="WP_250422300.1">
    <property type="nucleotide sequence ID" value="NZ_JAJKBJ010000002.1"/>
</dbReference>
<comment type="caution">
    <text evidence="1">The sequence shown here is derived from an EMBL/GenBank/DDBJ whole genome shotgun (WGS) entry which is preliminary data.</text>
</comment>
<dbReference type="AlphaFoldDB" id="A0A9X2CYM1"/>
<keyword evidence="2" id="KW-1185">Reference proteome</keyword>
<proteinExistence type="predicted"/>